<dbReference type="GO" id="GO:0007229">
    <property type="term" value="P:integrin-mediated signaling pathway"/>
    <property type="evidence" value="ECO:0007669"/>
    <property type="project" value="UniProtKB-KW"/>
</dbReference>
<dbReference type="GO" id="GO:0007160">
    <property type="term" value="P:cell-matrix adhesion"/>
    <property type="evidence" value="ECO:0007669"/>
    <property type="project" value="TreeGrafter"/>
</dbReference>
<evidence type="ECO:0000256" key="6">
    <source>
        <dbReference type="ARBA" id="ARBA00022729"/>
    </source>
</evidence>
<keyword evidence="6" id="KW-0732">Signal</keyword>
<keyword evidence="4" id="KW-0245">EGF-like domain</keyword>
<evidence type="ECO:0000259" key="15">
    <source>
        <dbReference type="SMART" id="SM00187"/>
    </source>
</evidence>
<protein>
    <recommendedName>
        <fullName evidence="14">Integrin beta</fullName>
    </recommendedName>
</protein>
<keyword evidence="12" id="KW-1015">Disulfide bond</keyword>
<dbReference type="Gene3D" id="2.60.40.1510">
    <property type="entry name" value="ntegrin, alpha v. Chain A, domain 3"/>
    <property type="match status" value="1"/>
</dbReference>
<keyword evidence="3" id="KW-1003">Cell membrane</keyword>
<evidence type="ECO:0000256" key="1">
    <source>
        <dbReference type="ARBA" id="ARBA00004251"/>
    </source>
</evidence>
<evidence type="ECO:0000256" key="3">
    <source>
        <dbReference type="ARBA" id="ARBA00022475"/>
    </source>
</evidence>
<dbReference type="Proteomes" id="UP000038040">
    <property type="component" value="Unplaced"/>
</dbReference>
<dbReference type="EMBL" id="UYYG01000003">
    <property type="protein sequence ID" value="VDN50498.1"/>
    <property type="molecule type" value="Genomic_DNA"/>
</dbReference>
<keyword evidence="11" id="KW-0472">Membrane</keyword>
<evidence type="ECO:0000313" key="18">
    <source>
        <dbReference type="Proteomes" id="UP000274756"/>
    </source>
</evidence>
<reference evidence="19" key="1">
    <citation type="submission" date="2017-02" db="UniProtKB">
        <authorList>
            <consortium name="WormBaseParasite"/>
        </authorList>
    </citation>
    <scope>IDENTIFICATION</scope>
</reference>
<evidence type="ECO:0000256" key="5">
    <source>
        <dbReference type="ARBA" id="ARBA00022692"/>
    </source>
</evidence>
<feature type="domain" description="Integrin beta subunit VWA" evidence="15">
    <location>
        <begin position="75"/>
        <end position="416"/>
    </location>
</feature>
<evidence type="ECO:0000256" key="11">
    <source>
        <dbReference type="ARBA" id="ARBA00023136"/>
    </source>
</evidence>
<sequence>MWGRVAVKFELEVPCSLFQAFALFNKAMDIFAIYSLFTVITWTEGQEFSTDIVTSEVLESKKDFPCYSLPRENYTCSSCIQFHDSCAWCSKTGFDDENQHPRCDSVERLKEHGCPDYEIENPKTIVSTTQNEELTNAGDIETEEEAIQLRPQRVSVRIRPKARVRFNVTYRQAVDYPVDLYYLMDLSYSMKDDKQKLSELGDLLGICYFLSMFLNEAERMRAITKNFRLGFGSFIDKKLMPFVDPRPEKQLSPCPEQCAQPYGFKNQMSLTKDTNRFSKEVDEAEISGNLDAPEGGFDAVVQALTCNDSIGWRERARKMIVFSTDAGFHYAGDGRMAGVVVPNDGQCHLDDKGYYTKSLEQDYPSIALLHQKIKERKANLIFAVTEKNKELYRQVFFYFILCNKFHLWLIKCLFFDIH</sequence>
<evidence type="ECO:0000256" key="7">
    <source>
        <dbReference type="ARBA" id="ARBA00022737"/>
    </source>
</evidence>
<dbReference type="GO" id="GO:0008305">
    <property type="term" value="C:integrin complex"/>
    <property type="evidence" value="ECO:0007669"/>
    <property type="project" value="TreeGrafter"/>
</dbReference>
<evidence type="ECO:0000256" key="10">
    <source>
        <dbReference type="ARBA" id="ARBA00023037"/>
    </source>
</evidence>
<dbReference type="Pfam" id="PF17205">
    <property type="entry name" value="PSI_integrin"/>
    <property type="match status" value="1"/>
</dbReference>
<dbReference type="GO" id="GO:0005178">
    <property type="term" value="F:integrin binding"/>
    <property type="evidence" value="ECO:0007669"/>
    <property type="project" value="TreeGrafter"/>
</dbReference>
<dbReference type="PANTHER" id="PTHR10082:SF60">
    <property type="entry name" value="INTEGRIN BETA-PS"/>
    <property type="match status" value="1"/>
</dbReference>
<accession>A0A0N4UAD6</accession>
<proteinExistence type="inferred from homology"/>
<dbReference type="STRING" id="318479.A0A0N4UAD6"/>
<keyword evidence="8 14" id="KW-0130">Cell adhesion</keyword>
<dbReference type="Gene3D" id="3.40.50.410">
    <property type="entry name" value="von Willebrand factor, type A domain"/>
    <property type="match status" value="1"/>
</dbReference>
<comment type="subcellular location">
    <subcellularLocation>
        <location evidence="1 14">Cell membrane</location>
        <topology evidence="1 14">Single-pass type I membrane protein</topology>
    </subcellularLocation>
</comment>
<evidence type="ECO:0000256" key="8">
    <source>
        <dbReference type="ARBA" id="ARBA00022889"/>
    </source>
</evidence>
<evidence type="ECO:0000256" key="13">
    <source>
        <dbReference type="ARBA" id="ARBA00023180"/>
    </source>
</evidence>
<name>A0A0N4UAD6_DRAME</name>
<dbReference type="FunFam" id="3.40.50.410:FF:000002">
    <property type="entry name" value="Integrin beta"/>
    <property type="match status" value="1"/>
</dbReference>
<keyword evidence="10 14" id="KW-0401">Integrin</keyword>
<evidence type="ECO:0000256" key="4">
    <source>
        <dbReference type="ARBA" id="ARBA00022536"/>
    </source>
</evidence>
<organism evidence="17 19">
    <name type="scientific">Dracunculus medinensis</name>
    <name type="common">Guinea worm</name>
    <dbReference type="NCBI Taxonomy" id="318479"/>
    <lineage>
        <taxon>Eukaryota</taxon>
        <taxon>Metazoa</taxon>
        <taxon>Ecdysozoa</taxon>
        <taxon>Nematoda</taxon>
        <taxon>Chromadorea</taxon>
        <taxon>Rhabditida</taxon>
        <taxon>Spirurina</taxon>
        <taxon>Dracunculoidea</taxon>
        <taxon>Dracunculidae</taxon>
        <taxon>Dracunculus</taxon>
    </lineage>
</organism>
<evidence type="ECO:0000256" key="9">
    <source>
        <dbReference type="ARBA" id="ARBA00022989"/>
    </source>
</evidence>
<dbReference type="AlphaFoldDB" id="A0A0N4UAD6"/>
<comment type="similarity">
    <text evidence="2 14">Belongs to the integrin beta chain family.</text>
</comment>
<dbReference type="InterPro" id="IPR015812">
    <property type="entry name" value="Integrin_bsu"/>
</dbReference>
<dbReference type="WBParaSite" id="DME_0000410701-mRNA-1">
    <property type="protein sequence ID" value="DME_0000410701-mRNA-1"/>
    <property type="gene ID" value="DME_0000410701"/>
</dbReference>
<dbReference type="GO" id="GO:0033627">
    <property type="term" value="P:cell adhesion mediated by integrin"/>
    <property type="evidence" value="ECO:0007669"/>
    <property type="project" value="TreeGrafter"/>
</dbReference>
<dbReference type="InterPro" id="IPR002369">
    <property type="entry name" value="Integrin_bsu_VWA"/>
</dbReference>
<reference evidence="16 18" key="2">
    <citation type="submission" date="2018-11" db="EMBL/GenBank/DDBJ databases">
        <authorList>
            <consortium name="Pathogen Informatics"/>
        </authorList>
    </citation>
    <scope>NUCLEOTIDE SEQUENCE [LARGE SCALE GENOMIC DNA]</scope>
</reference>
<keyword evidence="5 14" id="KW-0812">Transmembrane</keyword>
<evidence type="ECO:0000313" key="16">
    <source>
        <dbReference type="EMBL" id="VDN50498.1"/>
    </source>
</evidence>
<dbReference type="SUPFAM" id="SSF53300">
    <property type="entry name" value="vWA-like"/>
    <property type="match status" value="1"/>
</dbReference>
<dbReference type="GO" id="GO:0098609">
    <property type="term" value="P:cell-cell adhesion"/>
    <property type="evidence" value="ECO:0007669"/>
    <property type="project" value="TreeGrafter"/>
</dbReference>
<evidence type="ECO:0000313" key="19">
    <source>
        <dbReference type="WBParaSite" id="DME_0000410701-mRNA-1"/>
    </source>
</evidence>
<keyword evidence="13" id="KW-0325">Glycoprotein</keyword>
<dbReference type="PANTHER" id="PTHR10082">
    <property type="entry name" value="INTEGRIN BETA SUBUNIT"/>
    <property type="match status" value="1"/>
</dbReference>
<dbReference type="InterPro" id="IPR036465">
    <property type="entry name" value="vWFA_dom_sf"/>
</dbReference>
<dbReference type="GO" id="GO:0005925">
    <property type="term" value="C:focal adhesion"/>
    <property type="evidence" value="ECO:0007669"/>
    <property type="project" value="TreeGrafter"/>
</dbReference>
<dbReference type="SUPFAM" id="SSF103575">
    <property type="entry name" value="Plexin repeat"/>
    <property type="match status" value="1"/>
</dbReference>
<dbReference type="SMART" id="SM00187">
    <property type="entry name" value="INB"/>
    <property type="match status" value="1"/>
</dbReference>
<dbReference type="Gene3D" id="3.30.1680.10">
    <property type="entry name" value="ligand-binding face of the semaphorins, domain 2"/>
    <property type="match status" value="1"/>
</dbReference>
<keyword evidence="18" id="KW-1185">Reference proteome</keyword>
<gene>
    <name evidence="16" type="ORF">DME_LOCUS471</name>
</gene>
<dbReference type="InterPro" id="IPR033760">
    <property type="entry name" value="Integrin_beta_N"/>
</dbReference>
<dbReference type="Proteomes" id="UP000274756">
    <property type="component" value="Unassembled WGS sequence"/>
</dbReference>
<evidence type="ECO:0000256" key="14">
    <source>
        <dbReference type="RuleBase" id="RU000633"/>
    </source>
</evidence>
<dbReference type="Pfam" id="PF00362">
    <property type="entry name" value="Integrin_beta"/>
    <property type="match status" value="1"/>
</dbReference>
<dbReference type="GO" id="GO:0009986">
    <property type="term" value="C:cell surface"/>
    <property type="evidence" value="ECO:0007669"/>
    <property type="project" value="TreeGrafter"/>
</dbReference>
<evidence type="ECO:0000256" key="12">
    <source>
        <dbReference type="ARBA" id="ARBA00023157"/>
    </source>
</evidence>
<evidence type="ECO:0000256" key="2">
    <source>
        <dbReference type="ARBA" id="ARBA00007449"/>
    </source>
</evidence>
<dbReference type="PRINTS" id="PR01186">
    <property type="entry name" value="INTEGRINB"/>
</dbReference>
<keyword evidence="7" id="KW-0677">Repeat</keyword>
<keyword evidence="9" id="KW-1133">Transmembrane helix</keyword>
<dbReference type="GO" id="GO:0016477">
    <property type="term" value="P:cell migration"/>
    <property type="evidence" value="ECO:0007669"/>
    <property type="project" value="TreeGrafter"/>
</dbReference>
<dbReference type="OrthoDB" id="410592at2759"/>
<evidence type="ECO:0000313" key="17">
    <source>
        <dbReference type="Proteomes" id="UP000038040"/>
    </source>
</evidence>